<dbReference type="GO" id="GO:0009254">
    <property type="term" value="P:peptidoglycan turnover"/>
    <property type="evidence" value="ECO:0007669"/>
    <property type="project" value="InterPro"/>
</dbReference>
<evidence type="ECO:0000256" key="2">
    <source>
        <dbReference type="SAM" id="MobiDB-lite"/>
    </source>
</evidence>
<dbReference type="Proteomes" id="UP000030401">
    <property type="component" value="Unassembled WGS sequence"/>
</dbReference>
<dbReference type="Pfam" id="PF06725">
    <property type="entry name" value="3D"/>
    <property type="match status" value="1"/>
</dbReference>
<dbReference type="InterPro" id="IPR036779">
    <property type="entry name" value="LysM_dom_sf"/>
</dbReference>
<dbReference type="PROSITE" id="PS51782">
    <property type="entry name" value="LYSM"/>
    <property type="match status" value="2"/>
</dbReference>
<dbReference type="Gene3D" id="3.10.350.10">
    <property type="entry name" value="LysM domain"/>
    <property type="match status" value="2"/>
</dbReference>
<feature type="chain" id="PRO_5002021661" description="LysM domain-containing protein" evidence="3">
    <location>
        <begin position="25"/>
        <end position="273"/>
    </location>
</feature>
<dbReference type="PANTHER" id="PTHR39160:SF6">
    <property type="entry name" value="CELL WALL-BINDING PROTEIN YOCH"/>
    <property type="match status" value="1"/>
</dbReference>
<sequence>MKKTIMSLVAVAGFSGAFASAAHAEEVSVTTGDTLWDLSRAHNVSVQDIKDWNNLTSNIIYPNMQLSISTAAKPQTNAAVYTVQSGDTLWEIAHRQGISVHELKEWNGLHSDIIRAGQQLTLNGAKAVSSNPVEAQATVKAEKKEPAPKQEVKKEQSKQTKTKVETAQPIQNKQAASAKMIEVSSTAYTAECNGCSGITSTGINLKENPNQKVIAVDPSVIPLGSKVYVEGYGEAIAGDVGGSIKGNKIDVFFPDRSKALQWGNRTVTVKVLN</sequence>
<proteinExistence type="predicted"/>
<dbReference type="AlphaFoldDB" id="A0A0A5G643"/>
<evidence type="ECO:0000256" key="3">
    <source>
        <dbReference type="SAM" id="SignalP"/>
    </source>
</evidence>
<dbReference type="EMBL" id="AVPG01000006">
    <property type="protein sequence ID" value="KGX87489.1"/>
    <property type="molecule type" value="Genomic_DNA"/>
</dbReference>
<dbReference type="InterPro" id="IPR051933">
    <property type="entry name" value="Resuscitation_pf_RpfB"/>
</dbReference>
<dbReference type="GO" id="GO:0004553">
    <property type="term" value="F:hydrolase activity, hydrolyzing O-glycosyl compounds"/>
    <property type="evidence" value="ECO:0007669"/>
    <property type="project" value="InterPro"/>
</dbReference>
<evidence type="ECO:0000313" key="6">
    <source>
        <dbReference type="Proteomes" id="UP000030401"/>
    </source>
</evidence>
<keyword evidence="6" id="KW-1185">Reference proteome</keyword>
<gene>
    <name evidence="5" type="ORF">N784_14685</name>
</gene>
<protein>
    <recommendedName>
        <fullName evidence="4">LysM domain-containing protein</fullName>
    </recommendedName>
</protein>
<dbReference type="CDD" id="cd00118">
    <property type="entry name" value="LysM"/>
    <property type="match status" value="2"/>
</dbReference>
<dbReference type="RefSeq" id="WP_036833249.1">
    <property type="nucleotide sequence ID" value="NZ_AVPG01000006.1"/>
</dbReference>
<dbReference type="SMART" id="SM00257">
    <property type="entry name" value="LysM"/>
    <property type="match status" value="2"/>
</dbReference>
<feature type="signal peptide" evidence="3">
    <location>
        <begin position="1"/>
        <end position="24"/>
    </location>
</feature>
<feature type="domain" description="LysM" evidence="4">
    <location>
        <begin position="25"/>
        <end position="68"/>
    </location>
</feature>
<reference evidence="5 6" key="1">
    <citation type="submission" date="2013-08" db="EMBL/GenBank/DDBJ databases">
        <authorList>
            <person name="Huang J."/>
            <person name="Wang G."/>
        </authorList>
    </citation>
    <scope>NUCLEOTIDE SEQUENCE [LARGE SCALE GENOMIC DNA]</scope>
    <source>
        <strain evidence="5 6">JSM 072002</strain>
    </source>
</reference>
<accession>A0A0A5G643</accession>
<dbReference type="Pfam" id="PF01476">
    <property type="entry name" value="LysM"/>
    <property type="match status" value="2"/>
</dbReference>
<feature type="region of interest" description="Disordered" evidence="2">
    <location>
        <begin position="137"/>
        <end position="167"/>
    </location>
</feature>
<dbReference type="CDD" id="cd22786">
    <property type="entry name" value="DPBB_YuiC-like"/>
    <property type="match status" value="1"/>
</dbReference>
<feature type="domain" description="LysM" evidence="4">
    <location>
        <begin position="79"/>
        <end position="122"/>
    </location>
</feature>
<dbReference type="PANTHER" id="PTHR39160">
    <property type="entry name" value="CELL WALL-BINDING PROTEIN YOCH"/>
    <property type="match status" value="1"/>
</dbReference>
<dbReference type="OrthoDB" id="2691087at2"/>
<dbReference type="STRING" id="1385512.N784_14685"/>
<dbReference type="eggNOG" id="COG1388">
    <property type="taxonomic scope" value="Bacteria"/>
</dbReference>
<keyword evidence="1 3" id="KW-0732">Signal</keyword>
<dbReference type="InterPro" id="IPR036908">
    <property type="entry name" value="RlpA-like_sf"/>
</dbReference>
<evidence type="ECO:0000259" key="4">
    <source>
        <dbReference type="PROSITE" id="PS51782"/>
    </source>
</evidence>
<dbReference type="SUPFAM" id="SSF50685">
    <property type="entry name" value="Barwin-like endoglucanases"/>
    <property type="match status" value="1"/>
</dbReference>
<feature type="compositionally biased region" description="Basic and acidic residues" evidence="2">
    <location>
        <begin position="140"/>
        <end position="164"/>
    </location>
</feature>
<dbReference type="InterPro" id="IPR018392">
    <property type="entry name" value="LysM"/>
</dbReference>
<organism evidence="5 6">
    <name type="scientific">Pontibacillus litoralis JSM 072002</name>
    <dbReference type="NCBI Taxonomy" id="1385512"/>
    <lineage>
        <taxon>Bacteria</taxon>
        <taxon>Bacillati</taxon>
        <taxon>Bacillota</taxon>
        <taxon>Bacilli</taxon>
        <taxon>Bacillales</taxon>
        <taxon>Bacillaceae</taxon>
        <taxon>Pontibacillus</taxon>
    </lineage>
</organism>
<comment type="caution">
    <text evidence="5">The sequence shown here is derived from an EMBL/GenBank/DDBJ whole genome shotgun (WGS) entry which is preliminary data.</text>
</comment>
<dbReference type="eggNOG" id="COG3584">
    <property type="taxonomic scope" value="Bacteria"/>
</dbReference>
<dbReference type="SUPFAM" id="SSF54106">
    <property type="entry name" value="LysM domain"/>
    <property type="match status" value="2"/>
</dbReference>
<dbReference type="GO" id="GO:0019867">
    <property type="term" value="C:outer membrane"/>
    <property type="evidence" value="ECO:0007669"/>
    <property type="project" value="InterPro"/>
</dbReference>
<evidence type="ECO:0000313" key="5">
    <source>
        <dbReference type="EMBL" id="KGX87489.1"/>
    </source>
</evidence>
<evidence type="ECO:0000256" key="1">
    <source>
        <dbReference type="ARBA" id="ARBA00022729"/>
    </source>
</evidence>
<name>A0A0A5G643_9BACI</name>
<dbReference type="InterPro" id="IPR010611">
    <property type="entry name" value="3D_dom"/>
</dbReference>